<dbReference type="EMBL" id="AFAY01000029">
    <property type="protein sequence ID" value="EGF10928.1"/>
    <property type="molecule type" value="Genomic_DNA"/>
</dbReference>
<dbReference type="PANTHER" id="PTHR32026">
    <property type="entry name" value="METHYLTRANSFERASE-LIKE PROTEIN 24"/>
    <property type="match status" value="1"/>
</dbReference>
<dbReference type="InterPro" id="IPR006342">
    <property type="entry name" value="FkbM_mtfrase"/>
</dbReference>
<dbReference type="Gene3D" id="3.40.50.150">
    <property type="entry name" value="Vaccinia Virus protein VP39"/>
    <property type="match status" value="1"/>
</dbReference>
<dbReference type="Pfam" id="PF05050">
    <property type="entry name" value="Methyltransf_21"/>
    <property type="match status" value="1"/>
</dbReference>
<feature type="domain" description="Methyltransferase FkbM" evidence="1">
    <location>
        <begin position="135"/>
        <end position="230"/>
    </location>
</feature>
<name>F2BC92_9NEIS</name>
<evidence type="ECO:0000313" key="3">
    <source>
        <dbReference type="Proteomes" id="UP000004105"/>
    </source>
</evidence>
<reference evidence="2 3" key="1">
    <citation type="submission" date="2011-02" db="EMBL/GenBank/DDBJ databases">
        <authorList>
            <person name="Muzny D."/>
            <person name="Qin X."/>
            <person name="Deng J."/>
            <person name="Jiang H."/>
            <person name="Liu Y."/>
            <person name="Qu J."/>
            <person name="Song X.-Z."/>
            <person name="Zhang L."/>
            <person name="Thornton R."/>
            <person name="Coyle M."/>
            <person name="Francisco L."/>
            <person name="Jackson L."/>
            <person name="Javaid M."/>
            <person name="Korchina V."/>
            <person name="Kovar C."/>
            <person name="Mata R."/>
            <person name="Mathew T."/>
            <person name="Ngo R."/>
            <person name="Nguyen L."/>
            <person name="Nguyen N."/>
            <person name="Okwuonu G."/>
            <person name="Ongeri F."/>
            <person name="Pham C."/>
            <person name="Simmons D."/>
            <person name="Wilczek-Boney K."/>
            <person name="Hale W."/>
            <person name="Jakkamsetti A."/>
            <person name="Pham P."/>
            <person name="Ruth R."/>
            <person name="San Lucas F."/>
            <person name="Warren J."/>
            <person name="Zhang J."/>
            <person name="Zhao Z."/>
            <person name="Zhou C."/>
            <person name="Zhu D."/>
            <person name="Lee S."/>
            <person name="Bess C."/>
            <person name="Blankenburg K."/>
            <person name="Forbes L."/>
            <person name="Fu Q."/>
            <person name="Gubbala S."/>
            <person name="Hirani K."/>
            <person name="Jayaseelan J.C."/>
            <person name="Lara F."/>
            <person name="Munidasa M."/>
            <person name="Palculict T."/>
            <person name="Patil S."/>
            <person name="Pu L.-L."/>
            <person name="Saada N."/>
            <person name="Tang L."/>
            <person name="Weissenberger G."/>
            <person name="Zhu Y."/>
            <person name="Hemphill L."/>
            <person name="Shang Y."/>
            <person name="Youmans B."/>
            <person name="Ayvaz T."/>
            <person name="Ross M."/>
            <person name="Santibanez J."/>
            <person name="Aqrawi P."/>
            <person name="Gross S."/>
            <person name="Joshi V."/>
            <person name="Fowler G."/>
            <person name="Nazareth L."/>
            <person name="Reid J."/>
            <person name="Worley K."/>
            <person name="Petrosino J."/>
            <person name="Highlander S."/>
            <person name="Gibbs R."/>
        </authorList>
    </citation>
    <scope>NUCLEOTIDE SEQUENCE [LARGE SCALE GENOMIC DNA]</scope>
    <source>
        <strain evidence="2 3">ATCC BAA-1200</strain>
    </source>
</reference>
<evidence type="ECO:0000313" key="2">
    <source>
        <dbReference type="EMBL" id="EGF10928.1"/>
    </source>
</evidence>
<protein>
    <recommendedName>
        <fullName evidence="1">Methyltransferase FkbM domain-containing protein</fullName>
    </recommendedName>
</protein>
<organism evidence="2 3">
    <name type="scientific">Neisseria bacilliformis ATCC BAA-1200</name>
    <dbReference type="NCBI Taxonomy" id="888742"/>
    <lineage>
        <taxon>Bacteria</taxon>
        <taxon>Pseudomonadati</taxon>
        <taxon>Pseudomonadota</taxon>
        <taxon>Betaproteobacteria</taxon>
        <taxon>Neisseriales</taxon>
        <taxon>Neisseriaceae</taxon>
        <taxon>Neisseria</taxon>
    </lineage>
</organism>
<comment type="caution">
    <text evidence="2">The sequence shown here is derived from an EMBL/GenBank/DDBJ whole genome shotgun (WGS) entry which is preliminary data.</text>
</comment>
<sequence length="302" mass="34387">MSMSPLHVRIVSGLIPDPTLRRQIRDILFGGNKWEIKEIKKETDYAELAEHFKLRSLHDYVHAYAKIGELLEIVKPYKCIGAQKQRIGSGHDGGYVMLPPDSGDIAYSFGVSDYSPWDLTMAENGHQVFQYDGTIEAAPNSHPNMHFHRNNIAAPSQNTPDTKTIGQIFDDLGHQGKDNIILQIDIEGAEWTVFEEISEEQIKQFKQIIIEWHHLSPFLDGFDRRLEILRKVAKTHTPIHVHANNYGYPQTAKQGLPFYGDAYEITYVRTADFEFEPDKAVYPTALDAPCNPNWPEISIGAW</sequence>
<dbReference type="Proteomes" id="UP000004105">
    <property type="component" value="Unassembled WGS sequence"/>
</dbReference>
<accession>F2BC92</accession>
<dbReference type="RefSeq" id="WP_007342408.1">
    <property type="nucleotide sequence ID" value="NZ_GL878494.1"/>
</dbReference>
<evidence type="ECO:0000259" key="1">
    <source>
        <dbReference type="Pfam" id="PF05050"/>
    </source>
</evidence>
<dbReference type="AlphaFoldDB" id="F2BC92"/>
<proteinExistence type="predicted"/>
<dbReference type="STRING" id="267212.GCA_001063965_01605"/>
<dbReference type="OrthoDB" id="276699at2"/>
<dbReference type="InterPro" id="IPR029063">
    <property type="entry name" value="SAM-dependent_MTases_sf"/>
</dbReference>
<dbReference type="HOGENOM" id="CLU_077606_0_0_4"/>
<keyword evidence="3" id="KW-1185">Reference proteome</keyword>
<dbReference type="InterPro" id="IPR026913">
    <property type="entry name" value="METTL24"/>
</dbReference>
<dbReference type="PANTHER" id="PTHR32026:SF10">
    <property type="entry name" value="METHYLTRANSFERASE-LIKE PROTEIN 24-RELATED"/>
    <property type="match status" value="1"/>
</dbReference>
<gene>
    <name evidence="2" type="ORF">HMPREF9123_1399</name>
</gene>